<evidence type="ECO:0008006" key="3">
    <source>
        <dbReference type="Google" id="ProtNLM"/>
    </source>
</evidence>
<comment type="caution">
    <text evidence="1">The sequence shown here is derived from an EMBL/GenBank/DDBJ whole genome shotgun (WGS) entry which is preliminary data.</text>
</comment>
<organism evidence="1 2">
    <name type="scientific">Necator americanus</name>
    <name type="common">Human hookworm</name>
    <dbReference type="NCBI Taxonomy" id="51031"/>
    <lineage>
        <taxon>Eukaryota</taxon>
        <taxon>Metazoa</taxon>
        <taxon>Ecdysozoa</taxon>
        <taxon>Nematoda</taxon>
        <taxon>Chromadorea</taxon>
        <taxon>Rhabditida</taxon>
        <taxon>Rhabditina</taxon>
        <taxon>Rhabditomorpha</taxon>
        <taxon>Strongyloidea</taxon>
        <taxon>Ancylostomatidae</taxon>
        <taxon>Bunostominae</taxon>
        <taxon>Necator</taxon>
    </lineage>
</organism>
<reference evidence="1 2" key="1">
    <citation type="submission" date="2023-08" db="EMBL/GenBank/DDBJ databases">
        <title>A Necator americanus chromosomal reference genome.</title>
        <authorList>
            <person name="Ilik V."/>
            <person name="Petrzelkova K.J."/>
            <person name="Pardy F."/>
            <person name="Fuh T."/>
            <person name="Niatou-Singa F.S."/>
            <person name="Gouil Q."/>
            <person name="Baker L."/>
            <person name="Ritchie M.E."/>
            <person name="Jex A.R."/>
            <person name="Gazzola D."/>
            <person name="Li H."/>
            <person name="Toshio Fujiwara R."/>
            <person name="Zhan B."/>
            <person name="Aroian R.V."/>
            <person name="Pafco B."/>
            <person name="Schwarz E.M."/>
        </authorList>
    </citation>
    <scope>NUCLEOTIDE SEQUENCE [LARGE SCALE GENOMIC DNA]</scope>
    <source>
        <strain evidence="1 2">Aroian</strain>
        <tissue evidence="1">Whole animal</tissue>
    </source>
</reference>
<evidence type="ECO:0000313" key="1">
    <source>
        <dbReference type="EMBL" id="KAK6746823.1"/>
    </source>
</evidence>
<protein>
    <recommendedName>
        <fullName evidence="3">PAN domain protein</fullName>
    </recommendedName>
</protein>
<evidence type="ECO:0000313" key="2">
    <source>
        <dbReference type="Proteomes" id="UP001303046"/>
    </source>
</evidence>
<dbReference type="EMBL" id="JAVFWL010000004">
    <property type="protein sequence ID" value="KAK6746823.1"/>
    <property type="molecule type" value="Genomic_DNA"/>
</dbReference>
<dbReference type="Proteomes" id="UP001303046">
    <property type="component" value="Unassembled WGS sequence"/>
</dbReference>
<keyword evidence="2" id="KW-1185">Reference proteome</keyword>
<gene>
    <name evidence="1" type="primary">Necator_chrIV.g13507</name>
    <name evidence="1" type="ORF">RB195_000216</name>
</gene>
<name>A0ABR1D9E2_NECAM</name>
<proteinExistence type="predicted"/>
<sequence length="92" mass="10304">MAGASKGSTTLLTATLHRTASREAAYVIACCVWPHKISGKCPTTWRTFNMSKRCLLANNDYRKPTKGTACPDVWYLVELRFLSCCFNIINLD</sequence>
<accession>A0ABR1D9E2</accession>